<evidence type="ECO:0000313" key="1">
    <source>
        <dbReference type="EMBL" id="KAI4304990.1"/>
    </source>
</evidence>
<reference evidence="1 2" key="1">
    <citation type="journal article" date="2022" name="DNA Res.">
        <title>Chromosomal-level genome assembly of the orchid tree Bauhinia variegata (Leguminosae; Cercidoideae) supports the allotetraploid origin hypothesis of Bauhinia.</title>
        <authorList>
            <person name="Zhong Y."/>
            <person name="Chen Y."/>
            <person name="Zheng D."/>
            <person name="Pang J."/>
            <person name="Liu Y."/>
            <person name="Luo S."/>
            <person name="Meng S."/>
            <person name="Qian L."/>
            <person name="Wei D."/>
            <person name="Dai S."/>
            <person name="Zhou R."/>
        </authorList>
    </citation>
    <scope>NUCLEOTIDE SEQUENCE [LARGE SCALE GENOMIC DNA]</scope>
    <source>
        <strain evidence="1">BV-YZ2020</strain>
    </source>
</reference>
<evidence type="ECO:0000313" key="2">
    <source>
        <dbReference type="Proteomes" id="UP000828941"/>
    </source>
</evidence>
<proteinExistence type="predicted"/>
<keyword evidence="2" id="KW-1185">Reference proteome</keyword>
<dbReference type="Proteomes" id="UP000828941">
    <property type="component" value="Chromosome 12"/>
</dbReference>
<organism evidence="1 2">
    <name type="scientific">Bauhinia variegata</name>
    <name type="common">Purple orchid tree</name>
    <name type="synonym">Phanera variegata</name>
    <dbReference type="NCBI Taxonomy" id="167791"/>
    <lineage>
        <taxon>Eukaryota</taxon>
        <taxon>Viridiplantae</taxon>
        <taxon>Streptophyta</taxon>
        <taxon>Embryophyta</taxon>
        <taxon>Tracheophyta</taxon>
        <taxon>Spermatophyta</taxon>
        <taxon>Magnoliopsida</taxon>
        <taxon>eudicotyledons</taxon>
        <taxon>Gunneridae</taxon>
        <taxon>Pentapetalae</taxon>
        <taxon>rosids</taxon>
        <taxon>fabids</taxon>
        <taxon>Fabales</taxon>
        <taxon>Fabaceae</taxon>
        <taxon>Cercidoideae</taxon>
        <taxon>Cercideae</taxon>
        <taxon>Bauhiniinae</taxon>
        <taxon>Bauhinia</taxon>
    </lineage>
</organism>
<accession>A0ACB9L581</accession>
<comment type="caution">
    <text evidence="1">The sequence shown here is derived from an EMBL/GenBank/DDBJ whole genome shotgun (WGS) entry which is preliminary data.</text>
</comment>
<gene>
    <name evidence="1" type="ORF">L6164_028382</name>
</gene>
<dbReference type="EMBL" id="CM039437">
    <property type="protein sequence ID" value="KAI4304990.1"/>
    <property type="molecule type" value="Genomic_DNA"/>
</dbReference>
<sequence>MAKTQRGVVVDEDDITVLCEKDVSTGLEACQHSLVGKVISERQVPLGVFRNVKQAVWGEPEGVKIIEFAPRIFHIFFSIEADLRRVLRSPPWIFKNSFLLLRR</sequence>
<protein>
    <submittedName>
        <fullName evidence="1">Uncharacterized protein</fullName>
    </submittedName>
</protein>
<name>A0ACB9L581_BAUVA</name>